<evidence type="ECO:0000256" key="3">
    <source>
        <dbReference type="ARBA" id="ARBA00022679"/>
    </source>
</evidence>
<evidence type="ECO:0000256" key="2">
    <source>
        <dbReference type="ARBA" id="ARBA00022527"/>
    </source>
</evidence>
<evidence type="ECO:0000256" key="4">
    <source>
        <dbReference type="ARBA" id="ARBA00022741"/>
    </source>
</evidence>
<protein>
    <recommendedName>
        <fullName evidence="1">non-specific serine/threonine protein kinase</fullName>
        <ecNumber evidence="1">2.7.11.1</ecNumber>
    </recommendedName>
</protein>
<evidence type="ECO:0000256" key="6">
    <source>
        <dbReference type="ARBA" id="ARBA00022840"/>
    </source>
</evidence>
<keyword evidence="10" id="KW-1185">Reference proteome</keyword>
<dbReference type="SMART" id="SM00220">
    <property type="entry name" value="S_TKc"/>
    <property type="match status" value="1"/>
</dbReference>
<keyword evidence="3" id="KW-0808">Transferase</keyword>
<keyword evidence="4 7" id="KW-0547">Nucleotide-binding</keyword>
<dbReference type="Proteomes" id="UP000244928">
    <property type="component" value="Chromosome"/>
</dbReference>
<dbReference type="PROSITE" id="PS50011">
    <property type="entry name" value="PROTEIN_KINASE_DOM"/>
    <property type="match status" value="1"/>
</dbReference>
<keyword evidence="5" id="KW-0418">Kinase</keyword>
<feature type="domain" description="Protein kinase" evidence="8">
    <location>
        <begin position="14"/>
        <end position="273"/>
    </location>
</feature>
<dbReference type="AlphaFoldDB" id="A0A2S1R8C4"/>
<evidence type="ECO:0000259" key="8">
    <source>
        <dbReference type="PROSITE" id="PS50011"/>
    </source>
</evidence>
<evidence type="ECO:0000313" key="9">
    <source>
        <dbReference type="EMBL" id="AWH92522.1"/>
    </source>
</evidence>
<dbReference type="InterPro" id="IPR000719">
    <property type="entry name" value="Prot_kinase_dom"/>
</dbReference>
<gene>
    <name evidence="9" type="ORF">A6035_10500</name>
</gene>
<dbReference type="Gene3D" id="3.30.200.20">
    <property type="entry name" value="Phosphorylase Kinase, domain 1"/>
    <property type="match status" value="1"/>
</dbReference>
<dbReference type="EC" id="2.7.11.1" evidence="1"/>
<dbReference type="SUPFAM" id="SSF56112">
    <property type="entry name" value="Protein kinase-like (PK-like)"/>
    <property type="match status" value="1"/>
</dbReference>
<name>A0A2S1R8C4_9ACTN</name>
<evidence type="ECO:0000313" key="10">
    <source>
        <dbReference type="Proteomes" id="UP000244928"/>
    </source>
</evidence>
<keyword evidence="6 7" id="KW-0067">ATP-binding</keyword>
<dbReference type="EMBL" id="CP015449">
    <property type="protein sequence ID" value="AWH92522.1"/>
    <property type="molecule type" value="Genomic_DNA"/>
</dbReference>
<dbReference type="InterPro" id="IPR011009">
    <property type="entry name" value="Kinase-like_dom_sf"/>
</dbReference>
<organism evidence="9 10">
    <name type="scientific">Dietzia lutea</name>
    <dbReference type="NCBI Taxonomy" id="546160"/>
    <lineage>
        <taxon>Bacteria</taxon>
        <taxon>Bacillati</taxon>
        <taxon>Actinomycetota</taxon>
        <taxon>Actinomycetes</taxon>
        <taxon>Mycobacteriales</taxon>
        <taxon>Dietziaceae</taxon>
        <taxon>Dietzia</taxon>
    </lineage>
</organism>
<dbReference type="GO" id="GO:0005524">
    <property type="term" value="F:ATP binding"/>
    <property type="evidence" value="ECO:0007669"/>
    <property type="project" value="UniProtKB-UniRule"/>
</dbReference>
<sequence>MKLEKVAAEVAPAATSCTHLGTGGFASTFRIQTVDGDDYALKIVDAAQAGAERTDRELSALERVAHPNVVGYQGTGTQVFEGVTYRWLKMDFVAGDTLGNVIKGGQKFNLIEAVDLVRQAVEGAAALWHAQTSHRDLTPNNLMITPAGDLVIVDLGMARALDDKTITTLPTPGTPGWMSPEQVGANQTHGDWRSDQFVLGLNAYWLLTGSLPFTYRTPYEAWMAPDRQTPRNPRDLNPAIPTALADLVMKMLAKAPHRRFLKAAKLIDDIERIAAALSIPEHAPQTTPQFLLAIGDKKSFASAPGFLKSLRPDGIVIEPRSKDRVSEFMALTDAGATERIIDPCTYLSRSPINHRPAYIQRQDYGKGPNLTGFASPIDREAYCALALDMQLEAAPSIVLAPYFFAANGESSWITESLLCASTTVDLLERRAPDREGVLERVWTTVAVAQAWLTQDDARDQLLTMLTSQPIDTLHLLVRTNQPPFAPLGDSGVLNGLTDVLSVMREFEVPVVLGRRASEGLLGLALGATGWTTGVSGVQMNMSSHPESPQRGGPPQDRIYVPQLLTYVTTSTYVQFVSAEPDLVDLDTAAARTLLSATPTLDSLSTEQRVLLLQHNITAMRNQVSELAGQDTAGRISHMRDLVLTAQSTFGSLPAPAGPGESAAYLSAWSTALG</sequence>
<dbReference type="KEGG" id="dlu:A6035_10500"/>
<evidence type="ECO:0000256" key="5">
    <source>
        <dbReference type="ARBA" id="ARBA00022777"/>
    </source>
</evidence>
<reference evidence="9 10" key="1">
    <citation type="submission" date="2016-04" db="EMBL/GenBank/DDBJ databases">
        <title>Complete genome sequence of Dietzia lutea YIM 80766T, a strain isolated from desert soil in Egypt.</title>
        <authorList>
            <person name="Zhao J."/>
            <person name="Hu B."/>
            <person name="Geng S."/>
            <person name="Nie Y."/>
            <person name="Tang Y."/>
        </authorList>
    </citation>
    <scope>NUCLEOTIDE SEQUENCE [LARGE SCALE GENOMIC DNA]</scope>
    <source>
        <strain evidence="9 10">YIM 80766</strain>
    </source>
</reference>
<feature type="binding site" evidence="7">
    <location>
        <position position="42"/>
    </location>
    <ligand>
        <name>ATP</name>
        <dbReference type="ChEBI" id="CHEBI:30616"/>
    </ligand>
</feature>
<dbReference type="Gene3D" id="1.10.510.10">
    <property type="entry name" value="Transferase(Phosphotransferase) domain 1"/>
    <property type="match status" value="1"/>
</dbReference>
<accession>A0A2S1R8C4</accession>
<dbReference type="InterPro" id="IPR017441">
    <property type="entry name" value="Protein_kinase_ATP_BS"/>
</dbReference>
<dbReference type="PANTHER" id="PTHR43289">
    <property type="entry name" value="MITOGEN-ACTIVATED PROTEIN KINASE KINASE KINASE 20-RELATED"/>
    <property type="match status" value="1"/>
</dbReference>
<dbReference type="Pfam" id="PF00069">
    <property type="entry name" value="Pkinase"/>
    <property type="match status" value="1"/>
</dbReference>
<evidence type="ECO:0000256" key="1">
    <source>
        <dbReference type="ARBA" id="ARBA00012513"/>
    </source>
</evidence>
<dbReference type="PROSITE" id="PS00107">
    <property type="entry name" value="PROTEIN_KINASE_ATP"/>
    <property type="match status" value="1"/>
</dbReference>
<evidence type="ECO:0000256" key="7">
    <source>
        <dbReference type="PROSITE-ProRule" id="PRU10141"/>
    </source>
</evidence>
<dbReference type="OrthoDB" id="5622056at2"/>
<dbReference type="RefSeq" id="WP_159149627.1">
    <property type="nucleotide sequence ID" value="NZ_CP015449.1"/>
</dbReference>
<proteinExistence type="predicted"/>
<keyword evidence="2" id="KW-0723">Serine/threonine-protein kinase</keyword>
<dbReference type="PANTHER" id="PTHR43289:SF6">
    <property type="entry name" value="SERINE_THREONINE-PROTEIN KINASE NEKL-3"/>
    <property type="match status" value="1"/>
</dbReference>
<dbReference type="CDD" id="cd14014">
    <property type="entry name" value="STKc_PknB_like"/>
    <property type="match status" value="1"/>
</dbReference>
<dbReference type="GO" id="GO:0004674">
    <property type="term" value="F:protein serine/threonine kinase activity"/>
    <property type="evidence" value="ECO:0007669"/>
    <property type="project" value="UniProtKB-KW"/>
</dbReference>